<dbReference type="EMBL" id="FWWV01000012">
    <property type="protein sequence ID" value="SMB83260.1"/>
    <property type="molecule type" value="Genomic_DNA"/>
</dbReference>
<dbReference type="STRING" id="1122938.SAMN05660772_02250"/>
<evidence type="ECO:0000313" key="1">
    <source>
        <dbReference type="EMBL" id="SMB83260.1"/>
    </source>
</evidence>
<proteinExistence type="predicted"/>
<sequence>MTFSRQLSHKKSSDFTLFLKKSKFYRLRKANYRVEPHFQLQKACKCGQQLSKTAQSLYNANYS</sequence>
<name>A0A1W1UQB6_9PAST</name>
<gene>
    <name evidence="1" type="ORF">SAMN05660772_02250</name>
</gene>
<keyword evidence="2" id="KW-1185">Reference proteome</keyword>
<evidence type="ECO:0000313" key="2">
    <source>
        <dbReference type="Proteomes" id="UP000192408"/>
    </source>
</evidence>
<dbReference type="AlphaFoldDB" id="A0A1W1UQB6"/>
<accession>A0A1W1UQB6</accession>
<organism evidence="1 2">
    <name type="scientific">Pasteurella testudinis DSM 23072</name>
    <dbReference type="NCBI Taxonomy" id="1122938"/>
    <lineage>
        <taxon>Bacteria</taxon>
        <taxon>Pseudomonadati</taxon>
        <taxon>Pseudomonadota</taxon>
        <taxon>Gammaproteobacteria</taxon>
        <taxon>Pasteurellales</taxon>
        <taxon>Pasteurellaceae</taxon>
        <taxon>Pasteurella</taxon>
    </lineage>
</organism>
<protein>
    <submittedName>
        <fullName evidence="1">Uncharacterized protein</fullName>
    </submittedName>
</protein>
<dbReference type="Proteomes" id="UP000192408">
    <property type="component" value="Unassembled WGS sequence"/>
</dbReference>
<reference evidence="2" key="1">
    <citation type="submission" date="2017-04" db="EMBL/GenBank/DDBJ databases">
        <authorList>
            <person name="Varghese N."/>
            <person name="Submissions S."/>
        </authorList>
    </citation>
    <scope>NUCLEOTIDE SEQUENCE [LARGE SCALE GENOMIC DNA]</scope>
    <source>
        <strain evidence="2">DSM 23072</strain>
    </source>
</reference>